<keyword evidence="2" id="KW-1185">Reference proteome</keyword>
<dbReference type="STRING" id="706433.HMPREF9430_01343"/>
<dbReference type="Pfam" id="PF00300">
    <property type="entry name" value="His_Phos_1"/>
    <property type="match status" value="1"/>
</dbReference>
<dbReference type="SUPFAM" id="SSF53254">
    <property type="entry name" value="Phosphoglycerate mutase-like"/>
    <property type="match status" value="1"/>
</dbReference>
<evidence type="ECO:0000313" key="2">
    <source>
        <dbReference type="Proteomes" id="UP000004097"/>
    </source>
</evidence>
<organism evidence="1 2">
    <name type="scientific">Solobacterium moorei F0204</name>
    <dbReference type="NCBI Taxonomy" id="706433"/>
    <lineage>
        <taxon>Bacteria</taxon>
        <taxon>Bacillati</taxon>
        <taxon>Bacillota</taxon>
        <taxon>Erysipelotrichia</taxon>
        <taxon>Erysipelotrichales</taxon>
        <taxon>Erysipelotrichaceae</taxon>
        <taxon>Solobacterium</taxon>
    </lineage>
</organism>
<dbReference type="eggNOG" id="COG0406">
    <property type="taxonomic scope" value="Bacteria"/>
</dbReference>
<dbReference type="EMBL" id="AECQ01000027">
    <property type="protein sequence ID" value="EFW24245.1"/>
    <property type="molecule type" value="Genomic_DNA"/>
</dbReference>
<proteinExistence type="predicted"/>
<dbReference type="PANTHER" id="PTHR48100">
    <property type="entry name" value="BROAD-SPECIFICITY PHOSPHATASE YOR283W-RELATED"/>
    <property type="match status" value="1"/>
</dbReference>
<dbReference type="AlphaFoldDB" id="E7MP64"/>
<dbReference type="OrthoDB" id="9781415at2"/>
<reference evidence="1 2" key="1">
    <citation type="submission" date="2010-08" db="EMBL/GenBank/DDBJ databases">
        <authorList>
            <person name="Weinstock G."/>
            <person name="Sodergren E."/>
            <person name="Clifton S."/>
            <person name="Fulton L."/>
            <person name="Fulton B."/>
            <person name="Courtney L."/>
            <person name="Fronick C."/>
            <person name="Harrison M."/>
            <person name="Strong C."/>
            <person name="Farmer C."/>
            <person name="Delahaunty K."/>
            <person name="Markovic C."/>
            <person name="Hall O."/>
            <person name="Minx P."/>
            <person name="Tomlinson C."/>
            <person name="Mitreva M."/>
            <person name="Hou S."/>
            <person name="Chen J."/>
            <person name="Wollam A."/>
            <person name="Pepin K.H."/>
            <person name="Johnson M."/>
            <person name="Bhonagiri V."/>
            <person name="Zhang X."/>
            <person name="Suruliraj S."/>
            <person name="Warren W."/>
            <person name="Chinwalla A."/>
            <person name="Mardis E.R."/>
            <person name="Wilson R.K."/>
        </authorList>
    </citation>
    <scope>NUCLEOTIDE SEQUENCE [LARGE SCALE GENOMIC DNA]</scope>
    <source>
        <strain evidence="1 2">F0204</strain>
    </source>
</reference>
<protein>
    <submittedName>
        <fullName evidence="1">Phosphoglycerate mutase family protein</fullName>
    </submittedName>
</protein>
<sequence>MKTIYLMRHSIPKKINLETSVIPLSTDGLKLAESKRALFLNIDYCYTSPYTRALETAKQISNKIEIMYDLQERIIGEAHEDFWLKQYLDYDYVNKNGESLNQVKKRMKIVIDKILKSINEGEQVLVVSHATAICAYLLNCCQIIITNASEKSRRITFNNDVILK</sequence>
<dbReference type="RefSeq" id="WP_006526152.1">
    <property type="nucleotide sequence ID" value="NZ_GL637664.1"/>
</dbReference>
<gene>
    <name evidence="1" type="ORF">HMPREF9430_01343</name>
</gene>
<comment type="caution">
    <text evidence="1">The sequence shown here is derived from an EMBL/GenBank/DDBJ whole genome shotgun (WGS) entry which is preliminary data.</text>
</comment>
<dbReference type="CDD" id="cd07067">
    <property type="entry name" value="HP_PGM_like"/>
    <property type="match status" value="1"/>
</dbReference>
<name>E7MP64_9FIRM</name>
<accession>E7MP64</accession>
<dbReference type="Proteomes" id="UP000004097">
    <property type="component" value="Unassembled WGS sequence"/>
</dbReference>
<evidence type="ECO:0000313" key="1">
    <source>
        <dbReference type="EMBL" id="EFW24245.1"/>
    </source>
</evidence>
<dbReference type="InterPro" id="IPR050275">
    <property type="entry name" value="PGM_Phosphatase"/>
</dbReference>
<dbReference type="InterPro" id="IPR029033">
    <property type="entry name" value="His_PPase_superfam"/>
</dbReference>
<dbReference type="GO" id="GO:0016791">
    <property type="term" value="F:phosphatase activity"/>
    <property type="evidence" value="ECO:0007669"/>
    <property type="project" value="TreeGrafter"/>
</dbReference>
<dbReference type="Gene3D" id="3.40.50.1240">
    <property type="entry name" value="Phosphoglycerate mutase-like"/>
    <property type="match status" value="1"/>
</dbReference>
<dbReference type="HOGENOM" id="CLU_1617928_0_0_9"/>
<dbReference type="InterPro" id="IPR013078">
    <property type="entry name" value="His_Pase_superF_clade-1"/>
</dbReference>